<evidence type="ECO:0000313" key="6">
    <source>
        <dbReference type="Proteomes" id="UP000199529"/>
    </source>
</evidence>
<dbReference type="Gene3D" id="3.40.50.261">
    <property type="entry name" value="Succinyl-CoA synthetase domains"/>
    <property type="match status" value="2"/>
</dbReference>
<feature type="domain" description="CoA-binding" evidence="4">
    <location>
        <begin position="12"/>
        <end position="107"/>
    </location>
</feature>
<dbReference type="SUPFAM" id="SSF52210">
    <property type="entry name" value="Succinyl-CoA synthetase domains"/>
    <property type="match status" value="2"/>
</dbReference>
<evidence type="ECO:0000256" key="1">
    <source>
        <dbReference type="ARBA" id="ARBA00022598"/>
    </source>
</evidence>
<dbReference type="InterPro" id="IPR036291">
    <property type="entry name" value="NAD(P)-bd_dom_sf"/>
</dbReference>
<name>A0A1H3SAC7_9PSEU</name>
<dbReference type="Pfam" id="PF19045">
    <property type="entry name" value="Ligase_CoA_2"/>
    <property type="match status" value="1"/>
</dbReference>
<gene>
    <name evidence="5" type="ORF">SAMN05216215_106215</name>
</gene>
<reference evidence="6" key="1">
    <citation type="submission" date="2016-10" db="EMBL/GenBank/DDBJ databases">
        <authorList>
            <person name="Varghese N."/>
            <person name="Submissions S."/>
        </authorList>
    </citation>
    <scope>NUCLEOTIDE SEQUENCE [LARGE SCALE GENOMIC DNA]</scope>
    <source>
        <strain evidence="6">CGMCC 4.3530</strain>
    </source>
</reference>
<dbReference type="PANTHER" id="PTHR43334">
    <property type="entry name" value="ACETATE--COA LIGASE [ADP-FORMING]"/>
    <property type="match status" value="1"/>
</dbReference>
<protein>
    <submittedName>
        <fullName evidence="5">Acyl-CoA synthetase (NDP forming)</fullName>
    </submittedName>
</protein>
<dbReference type="PANTHER" id="PTHR43334:SF1">
    <property type="entry name" value="3-HYDROXYPROPIONATE--COA LIGASE [ADP-FORMING]"/>
    <property type="match status" value="1"/>
</dbReference>
<dbReference type="InterPro" id="IPR043938">
    <property type="entry name" value="Ligase_CoA_dom"/>
</dbReference>
<dbReference type="SUPFAM" id="SSF56059">
    <property type="entry name" value="Glutathione synthetase ATP-binding domain-like"/>
    <property type="match status" value="1"/>
</dbReference>
<evidence type="ECO:0000259" key="4">
    <source>
        <dbReference type="SMART" id="SM00881"/>
    </source>
</evidence>
<dbReference type="STRING" id="418495.SAMN05216215_106215"/>
<dbReference type="AlphaFoldDB" id="A0A1H3SAC7"/>
<keyword evidence="3" id="KW-0067">ATP-binding</keyword>
<dbReference type="SUPFAM" id="SSF51735">
    <property type="entry name" value="NAD(P)-binding Rossmann-fold domains"/>
    <property type="match status" value="1"/>
</dbReference>
<dbReference type="GO" id="GO:0005524">
    <property type="term" value="F:ATP binding"/>
    <property type="evidence" value="ECO:0007669"/>
    <property type="project" value="UniProtKB-KW"/>
</dbReference>
<dbReference type="Pfam" id="PF13549">
    <property type="entry name" value="ATP-grasp_5"/>
    <property type="match status" value="1"/>
</dbReference>
<proteinExistence type="predicted"/>
<dbReference type="RefSeq" id="WP_093276359.1">
    <property type="nucleotide sequence ID" value="NZ_FNOK01000062.1"/>
</dbReference>
<accession>A0A1H3SAC7</accession>
<dbReference type="Gene3D" id="3.30.470.20">
    <property type="entry name" value="ATP-grasp fold, B domain"/>
    <property type="match status" value="1"/>
</dbReference>
<sequence>MGAVDNTAIQRLLHPRSIAILGASDNPIKLSGRPIELMKRFGYTGRLLPINARRSEVQGLPAFRSLDDIDGDIDLAMVMLPADKVVDGVRDCAKRGIPAAIVGASGFAEVGGRGEALQQQLQDVIAETGIRVLGPNCLGMFSLRDRALPTFTSAMDEGGELREGPVSFVSQSGAFGTFIFSAAQAAGLGISHFLNTGNEADLSVAEVLGGLVETDETKVLMAYLEGVHHGRGLLQVARRAHELDKPILAVKVGRSEAGARAAQSHTASLAGEDAVFDGATRQHGIVRLDGMEPLLDAGLVFADGRRTRGRRLSTLSLSGGAGVLMADQASSNGLQVQPWDEAWQRRMAEVIPPFGSPRNPVDLTATLISDPGMLRRALEITVEHPGTDMIAVLLGNSDNASGPLIDAIEQAYRSTDRPLVVVWTGGSGRPRRRLQDLGIPCFTDPGRAAAALGKLADFSLRPPLPTAERPDDIDDQVVRGILRDAREQGRRQLNEYESSRLIAAYGVPCSGAFPADDPDAAVAAARDLGGPVAVKLLSDHIGHKSDIGGVRLGLTSDATIRTAAAELLDIAREAGDPAARLLVQRMAGGDTELIVGIKRDPAFGPVVVVGFGGVLVEVLADSQIGVAPLDADAAKRLLTSLRGSRLFGEVRGKPARDLDAAADVVARLSWLAHDLAEDVAELDVNPLLLDQVGKGVVAVDCLAVLTQPEA</sequence>
<dbReference type="InterPro" id="IPR016102">
    <property type="entry name" value="Succinyl-CoA_synth-like"/>
</dbReference>
<dbReference type="EMBL" id="FNOK01000062">
    <property type="protein sequence ID" value="SDZ34952.1"/>
    <property type="molecule type" value="Genomic_DNA"/>
</dbReference>
<dbReference type="SMART" id="SM00881">
    <property type="entry name" value="CoA_binding"/>
    <property type="match status" value="1"/>
</dbReference>
<evidence type="ECO:0000313" key="5">
    <source>
        <dbReference type="EMBL" id="SDZ34952.1"/>
    </source>
</evidence>
<dbReference type="Proteomes" id="UP000199529">
    <property type="component" value="Unassembled WGS sequence"/>
</dbReference>
<organism evidence="5 6">
    <name type="scientific">Saccharopolyspora shandongensis</name>
    <dbReference type="NCBI Taxonomy" id="418495"/>
    <lineage>
        <taxon>Bacteria</taxon>
        <taxon>Bacillati</taxon>
        <taxon>Actinomycetota</taxon>
        <taxon>Actinomycetes</taxon>
        <taxon>Pseudonocardiales</taxon>
        <taxon>Pseudonocardiaceae</taxon>
        <taxon>Saccharopolyspora</taxon>
    </lineage>
</organism>
<dbReference type="InterPro" id="IPR051538">
    <property type="entry name" value="Acyl-CoA_Synth/Transferase"/>
</dbReference>
<dbReference type="InterPro" id="IPR003781">
    <property type="entry name" value="CoA-bd"/>
</dbReference>
<evidence type="ECO:0000256" key="2">
    <source>
        <dbReference type="ARBA" id="ARBA00022741"/>
    </source>
</evidence>
<dbReference type="Gene3D" id="3.30.1490.20">
    <property type="entry name" value="ATP-grasp fold, A domain"/>
    <property type="match status" value="1"/>
</dbReference>
<dbReference type="InterPro" id="IPR013815">
    <property type="entry name" value="ATP_grasp_subdomain_1"/>
</dbReference>
<keyword evidence="6" id="KW-1185">Reference proteome</keyword>
<dbReference type="InterPro" id="IPR032875">
    <property type="entry name" value="Succ_CoA_lig_flav_dom"/>
</dbReference>
<dbReference type="OrthoDB" id="190266at2"/>
<keyword evidence="1" id="KW-0436">Ligase</keyword>
<dbReference type="Pfam" id="PF13607">
    <property type="entry name" value="Succ_CoA_lig"/>
    <property type="match status" value="1"/>
</dbReference>
<dbReference type="Pfam" id="PF13380">
    <property type="entry name" value="CoA_binding_2"/>
    <property type="match status" value="1"/>
</dbReference>
<keyword evidence="2" id="KW-0547">Nucleotide-binding</keyword>
<dbReference type="Gene3D" id="3.40.50.720">
    <property type="entry name" value="NAD(P)-binding Rossmann-like Domain"/>
    <property type="match status" value="1"/>
</dbReference>
<evidence type="ECO:0000256" key="3">
    <source>
        <dbReference type="ARBA" id="ARBA00022840"/>
    </source>
</evidence>
<dbReference type="GO" id="GO:0043758">
    <property type="term" value="F:acetate-CoA ligase (ADP-forming) activity"/>
    <property type="evidence" value="ECO:0007669"/>
    <property type="project" value="InterPro"/>
</dbReference>